<dbReference type="GO" id="GO:0008173">
    <property type="term" value="F:RNA methyltransferase activity"/>
    <property type="evidence" value="ECO:0007669"/>
    <property type="project" value="InterPro"/>
</dbReference>
<feature type="domain" description="RNA 2-O ribose methyltransferase substrate binding" evidence="4">
    <location>
        <begin position="7"/>
        <end position="85"/>
    </location>
</feature>
<comment type="similarity">
    <text evidence="1">Belongs to the class IV-like SAM-binding methyltransferase superfamily. RNA methyltransferase TrmH family.</text>
</comment>
<keyword evidence="6" id="KW-1185">Reference proteome</keyword>
<dbReference type="Gene3D" id="3.30.1330.30">
    <property type="match status" value="1"/>
</dbReference>
<dbReference type="SUPFAM" id="SSF75217">
    <property type="entry name" value="alpha/beta knot"/>
    <property type="match status" value="1"/>
</dbReference>
<comment type="caution">
    <text evidence="5">The sequence shown here is derived from an EMBL/GenBank/DDBJ whole genome shotgun (WGS) entry which is preliminary data.</text>
</comment>
<dbReference type="PANTHER" id="PTHR46429">
    <property type="entry name" value="23S RRNA (GUANOSINE-2'-O-)-METHYLTRANSFERASE RLMB"/>
    <property type="match status" value="1"/>
</dbReference>
<dbReference type="SUPFAM" id="SSF55315">
    <property type="entry name" value="L30e-like"/>
    <property type="match status" value="1"/>
</dbReference>
<reference evidence="5 6" key="1">
    <citation type="submission" date="2014-06" db="EMBL/GenBank/DDBJ databases">
        <title>Functional and comparative genomic analyses of the Drosophila gut microbiota identify candidate symbiosis factors.</title>
        <authorList>
            <person name="Newell P.D."/>
            <person name="Chaston J.M."/>
            <person name="Douglas A.E."/>
        </authorList>
    </citation>
    <scope>NUCLEOTIDE SEQUENCE [LARGE SCALE GENOMIC DNA]</scope>
    <source>
        <strain evidence="5 6">DmCS_002</strain>
    </source>
</reference>
<dbReference type="Pfam" id="PF00588">
    <property type="entry name" value="SpoU_methylase"/>
    <property type="match status" value="1"/>
</dbReference>
<keyword evidence="3 5" id="KW-0808">Transferase</keyword>
<dbReference type="GO" id="GO:0005829">
    <property type="term" value="C:cytosol"/>
    <property type="evidence" value="ECO:0007669"/>
    <property type="project" value="TreeGrafter"/>
</dbReference>
<dbReference type="NCBIfam" id="TIGR00186">
    <property type="entry name" value="rRNA_methyl_3"/>
    <property type="match status" value="1"/>
</dbReference>
<dbReference type="Proteomes" id="UP000031397">
    <property type="component" value="Unassembled WGS sequence"/>
</dbReference>
<dbReference type="InterPro" id="IPR004441">
    <property type="entry name" value="rRNA_MeTrfase_TrmH"/>
</dbReference>
<dbReference type="InterPro" id="IPR029026">
    <property type="entry name" value="tRNA_m1G_MTases_N"/>
</dbReference>
<evidence type="ECO:0000313" key="5">
    <source>
        <dbReference type="EMBL" id="KID41717.1"/>
    </source>
</evidence>
<dbReference type="SMART" id="SM00967">
    <property type="entry name" value="SpoU_sub_bind"/>
    <property type="match status" value="1"/>
</dbReference>
<keyword evidence="2 5" id="KW-0489">Methyltransferase</keyword>
<evidence type="ECO:0000256" key="1">
    <source>
        <dbReference type="ARBA" id="ARBA00007228"/>
    </source>
</evidence>
<accession>A0A0C1PLV8</accession>
<dbReference type="PANTHER" id="PTHR46429:SF1">
    <property type="entry name" value="23S RRNA (GUANOSINE-2'-O-)-METHYLTRANSFERASE RLMB"/>
    <property type="match status" value="1"/>
</dbReference>
<dbReference type="Gene3D" id="3.40.1280.10">
    <property type="match status" value="1"/>
</dbReference>
<proteinExistence type="inferred from homology"/>
<dbReference type="InterPro" id="IPR029028">
    <property type="entry name" value="Alpha/beta_knot_MTases"/>
</dbReference>
<dbReference type="InterPro" id="IPR029064">
    <property type="entry name" value="Ribosomal_eL30-like_sf"/>
</dbReference>
<dbReference type="Pfam" id="PF08032">
    <property type="entry name" value="SpoU_sub_bind"/>
    <property type="match status" value="1"/>
</dbReference>
<dbReference type="InterPro" id="IPR001537">
    <property type="entry name" value="SpoU_MeTrfase"/>
</dbReference>
<protein>
    <submittedName>
        <fullName evidence="5">TrmH family tRNA/rRNA methyltransferase YacO</fullName>
        <ecNumber evidence="5">2.1.1.-</ecNumber>
    </submittedName>
</protein>
<gene>
    <name evidence="5" type="ORF">LfDm3_0959</name>
</gene>
<dbReference type="InterPro" id="IPR013123">
    <property type="entry name" value="SpoU_subst-bd"/>
</dbReference>
<dbReference type="GO" id="GO:0003723">
    <property type="term" value="F:RNA binding"/>
    <property type="evidence" value="ECO:0007669"/>
    <property type="project" value="InterPro"/>
</dbReference>
<dbReference type="GO" id="GO:0032259">
    <property type="term" value="P:methylation"/>
    <property type="evidence" value="ECO:0007669"/>
    <property type="project" value="UniProtKB-KW"/>
</dbReference>
<name>A0A0C1PLV8_9LACO</name>
<dbReference type="EMBL" id="JOJZ01000019">
    <property type="protein sequence ID" value="KID41717.1"/>
    <property type="molecule type" value="Genomic_DNA"/>
</dbReference>
<dbReference type="RefSeq" id="WP_039144559.1">
    <property type="nucleotide sequence ID" value="NZ_JOJZ01000019.1"/>
</dbReference>
<evidence type="ECO:0000259" key="4">
    <source>
        <dbReference type="SMART" id="SM00967"/>
    </source>
</evidence>
<dbReference type="EC" id="2.1.1.-" evidence="5"/>
<dbReference type="CDD" id="cd18103">
    <property type="entry name" value="SpoU-like_RlmB"/>
    <property type="match status" value="1"/>
</dbReference>
<dbReference type="AlphaFoldDB" id="A0A0C1PLV8"/>
<dbReference type="GO" id="GO:0006396">
    <property type="term" value="P:RNA processing"/>
    <property type="evidence" value="ECO:0007669"/>
    <property type="project" value="InterPro"/>
</dbReference>
<evidence type="ECO:0000256" key="2">
    <source>
        <dbReference type="ARBA" id="ARBA00022603"/>
    </source>
</evidence>
<evidence type="ECO:0000313" key="6">
    <source>
        <dbReference type="Proteomes" id="UP000031397"/>
    </source>
</evidence>
<evidence type="ECO:0000256" key="3">
    <source>
        <dbReference type="ARBA" id="ARBA00022679"/>
    </source>
</evidence>
<dbReference type="FunFam" id="3.40.1280.10:FF:000008">
    <property type="entry name" value="Group 3 RNA methyltransferase TrmH"/>
    <property type="match status" value="1"/>
</dbReference>
<dbReference type="PATRIC" id="fig|1614.7.peg.914"/>
<dbReference type="OrthoDB" id="9794400at2"/>
<organism evidence="5 6">
    <name type="scientific">Fructilactobacillus fructivorans</name>
    <dbReference type="NCBI Taxonomy" id="1614"/>
    <lineage>
        <taxon>Bacteria</taxon>
        <taxon>Bacillati</taxon>
        <taxon>Bacillota</taxon>
        <taxon>Bacilli</taxon>
        <taxon>Lactobacillales</taxon>
        <taxon>Lactobacillaceae</taxon>
        <taxon>Fructilactobacillus</taxon>
    </lineage>
</organism>
<sequence length="250" mass="27209">MRDNEDFIIGRHPAVAALRSKDQEINKVFLQSGISQDDDTVKNIIRLANGRHLVISKVPKQKLDLMSDNQNHQGVMLAIASFKYASIDDLFENAQSKGEKPYFVILDNIADPHNLGSIIRTADAAGVHGIIIPKRRAVGLTSTVAKTSAGAIERVPVARVTNLVNTVKELKDRGLWIFGTDMKGTDYRRWDASGASALIIGSEGKGIAPLLKKQVDETLTIPMVGDIQSLNASVAAGLVMYQGFNSRHPL</sequence>
<dbReference type="GeneID" id="74913624"/>